<dbReference type="InterPro" id="IPR056884">
    <property type="entry name" value="NPHP3-like_N"/>
</dbReference>
<feature type="region of interest" description="Disordered" evidence="2">
    <location>
        <begin position="521"/>
        <end position="546"/>
    </location>
</feature>
<feature type="domain" description="NACHT" evidence="3">
    <location>
        <begin position="115"/>
        <end position="261"/>
    </location>
</feature>
<dbReference type="AlphaFoldDB" id="A0A9W4JXY9"/>
<dbReference type="Pfam" id="PF12796">
    <property type="entry name" value="Ank_2"/>
    <property type="match status" value="1"/>
</dbReference>
<evidence type="ECO:0000313" key="4">
    <source>
        <dbReference type="EMBL" id="CAG8426320.1"/>
    </source>
</evidence>
<reference evidence="4" key="1">
    <citation type="submission" date="2021-07" db="EMBL/GenBank/DDBJ databases">
        <authorList>
            <person name="Branca A.L. A."/>
        </authorList>
    </citation>
    <scope>NUCLEOTIDE SEQUENCE</scope>
</reference>
<dbReference type="PANTHER" id="PTHR10039:SF10">
    <property type="entry name" value="NACHT DOMAIN-CONTAINING PROTEIN"/>
    <property type="match status" value="1"/>
</dbReference>
<dbReference type="Gene3D" id="1.25.40.20">
    <property type="entry name" value="Ankyrin repeat-containing domain"/>
    <property type="match status" value="1"/>
</dbReference>
<keyword evidence="5" id="KW-1185">Reference proteome</keyword>
<dbReference type="InterPro" id="IPR036770">
    <property type="entry name" value="Ankyrin_rpt-contain_sf"/>
</dbReference>
<dbReference type="SUPFAM" id="SSF52540">
    <property type="entry name" value="P-loop containing nucleoside triphosphate hydrolases"/>
    <property type="match status" value="1"/>
</dbReference>
<feature type="compositionally biased region" description="Acidic residues" evidence="2">
    <location>
        <begin position="527"/>
        <end position="543"/>
    </location>
</feature>
<dbReference type="InterPro" id="IPR002110">
    <property type="entry name" value="Ankyrin_rpt"/>
</dbReference>
<dbReference type="PANTHER" id="PTHR10039">
    <property type="entry name" value="AMELOGENIN"/>
    <property type="match status" value="1"/>
</dbReference>
<evidence type="ECO:0000256" key="1">
    <source>
        <dbReference type="ARBA" id="ARBA00022737"/>
    </source>
</evidence>
<keyword evidence="1" id="KW-0677">Repeat</keyword>
<evidence type="ECO:0000259" key="3">
    <source>
        <dbReference type="PROSITE" id="PS50837"/>
    </source>
</evidence>
<protein>
    <recommendedName>
        <fullName evidence="3">NACHT domain-containing protein</fullName>
    </recommendedName>
</protein>
<dbReference type="OrthoDB" id="4359530at2759"/>
<dbReference type="InterPro" id="IPR027417">
    <property type="entry name" value="P-loop_NTPase"/>
</dbReference>
<gene>
    <name evidence="4" type="ORF">PSALAMII_LOCUS10460</name>
</gene>
<dbReference type="Proteomes" id="UP001152649">
    <property type="component" value="Unassembled WGS sequence"/>
</dbReference>
<dbReference type="EMBL" id="CAJVPG010000451">
    <property type="protein sequence ID" value="CAG8426320.1"/>
    <property type="molecule type" value="Genomic_DNA"/>
</dbReference>
<evidence type="ECO:0000256" key="2">
    <source>
        <dbReference type="SAM" id="MobiDB-lite"/>
    </source>
</evidence>
<evidence type="ECO:0000313" key="5">
    <source>
        <dbReference type="Proteomes" id="UP001152649"/>
    </source>
</evidence>
<dbReference type="Gene3D" id="3.40.50.300">
    <property type="entry name" value="P-loop containing nucleotide triphosphate hydrolases"/>
    <property type="match status" value="1"/>
</dbReference>
<comment type="caution">
    <text evidence="4">The sequence shown here is derived from an EMBL/GenBank/DDBJ whole genome shotgun (WGS) entry which is preliminary data.</text>
</comment>
<dbReference type="InterPro" id="IPR007111">
    <property type="entry name" value="NACHT_NTPase"/>
</dbReference>
<name>A0A9W4JXY9_9EURO</name>
<proteinExistence type="predicted"/>
<sequence>MLEFYQEATKILVTKVKARSMRMVLKGSELPQIIDKFAENCEHLHKLVGSVIGDNTNYIKDTAIDQRVNMLLGGEIWHRQNELYAQLQDLRADGACEFLLQTELFRKWRDQSVSQKLLLLGDMGSGKSVTMSWVVRHLEQTNEPQIPHPKVCWYYCRYPETDRVSQIIRILLLSLLKQMKGLQSRFLESYDDAASSFDPVQNVSALRGFLHDALEAANRPVFIVIDGLDECSLEARNDLLELLEHLAQRFPGLKMMFSSRPERDVKDQLGEMDSIQLELSLRRDEIIAQKSVDKQLPHLQPSVKALIVEKLSHLAEGSGIWTRMVVQLIQVRRIRTREAVEKFFKDVDTILPKDLSSLYVELYFRYTLEDSTNEELASTALKALASARRPLSISELAWAVGLSTDPEVTTVEALGDPVDGETFMDLIRPFVLQVDSTDLKKHQVRLSHQSVSDFVLERWALFPHLRGLAPPKHNSRDLDPRFGKANEFMLNLCIRYLLLAEIDERPLLEPQEAAISELPGFVYGSSDSDDGEEDNDSQDDSGDDMNCFDPADRGFGQFFIYASCYWLIHLETVTKEYLPGLCHFERLCQKKSLRLKNWVEQRSRPNCTLKDQSHLFLGPLDPLRIVLTNSSQDMLCHLLEKSDFDPNIFLGNTAMNAFSRLGYWGISSDLDISKVVILFENDRVGLELRNLEFFGYVMSFSPSPFKSSQLVADWNPVFDLVNKISTTMIQQGWGNELMCLAAERGCLPIIQRLIEKAHTDPNLHDELLRPSITEPHYAIQGAILTNQLHIVEYLLKDDPKVHLGCRNSLGGNVLHTASKKCIHEMFRILVPRFHEGMYQLDKQGDTPVMAIIKSPAGSLERFDCAQILFQHHEANGVGDLWIETHNPLAVALQDDDLDMCCLLIHAGKIDPVVALGDGKVQADLRQSNVVAEKSLLHALGKLFGINPALSKSDPEAFRRFAKEHVQRRMDEPRPVETRYLWDTS</sequence>
<dbReference type="PROSITE" id="PS50837">
    <property type="entry name" value="NACHT"/>
    <property type="match status" value="1"/>
</dbReference>
<accession>A0A9W4JXY9</accession>
<organism evidence="4 5">
    <name type="scientific">Penicillium salamii</name>
    <dbReference type="NCBI Taxonomy" id="1612424"/>
    <lineage>
        <taxon>Eukaryota</taxon>
        <taxon>Fungi</taxon>
        <taxon>Dikarya</taxon>
        <taxon>Ascomycota</taxon>
        <taxon>Pezizomycotina</taxon>
        <taxon>Eurotiomycetes</taxon>
        <taxon>Eurotiomycetidae</taxon>
        <taxon>Eurotiales</taxon>
        <taxon>Aspergillaceae</taxon>
        <taxon>Penicillium</taxon>
    </lineage>
</organism>
<dbReference type="Pfam" id="PF24883">
    <property type="entry name" value="NPHP3_N"/>
    <property type="match status" value="1"/>
</dbReference>
<dbReference type="SUPFAM" id="SSF48403">
    <property type="entry name" value="Ankyrin repeat"/>
    <property type="match status" value="1"/>
</dbReference>